<protein>
    <submittedName>
        <fullName evidence="8">MFS transporter</fullName>
    </submittedName>
</protein>
<dbReference type="InterPro" id="IPR036259">
    <property type="entry name" value="MFS_trans_sf"/>
</dbReference>
<feature type="transmembrane region" description="Helical" evidence="6">
    <location>
        <begin position="165"/>
        <end position="184"/>
    </location>
</feature>
<feature type="transmembrane region" description="Helical" evidence="6">
    <location>
        <begin position="45"/>
        <end position="66"/>
    </location>
</feature>
<feature type="transmembrane region" description="Helical" evidence="6">
    <location>
        <begin position="355"/>
        <end position="373"/>
    </location>
</feature>
<evidence type="ECO:0000313" key="8">
    <source>
        <dbReference type="EMBL" id="MFD1671975.1"/>
    </source>
</evidence>
<keyword evidence="5 6" id="KW-0472">Membrane</keyword>
<dbReference type="PANTHER" id="PTHR23508">
    <property type="entry name" value="CARBOXYLIC ACID TRANSPORTER PROTEIN HOMOLOG"/>
    <property type="match status" value="1"/>
</dbReference>
<evidence type="ECO:0000256" key="6">
    <source>
        <dbReference type="SAM" id="Phobius"/>
    </source>
</evidence>
<feature type="transmembrane region" description="Helical" evidence="6">
    <location>
        <begin position="12"/>
        <end position="33"/>
    </location>
</feature>
<dbReference type="SUPFAM" id="SSF103473">
    <property type="entry name" value="MFS general substrate transporter"/>
    <property type="match status" value="1"/>
</dbReference>
<dbReference type="EMBL" id="JBHTOP010000022">
    <property type="protein sequence ID" value="MFD1671975.1"/>
    <property type="molecule type" value="Genomic_DNA"/>
</dbReference>
<organism evidence="8 9">
    <name type="scientific">Agrilactobacillus yilanensis</name>
    <dbReference type="NCBI Taxonomy" id="2485997"/>
    <lineage>
        <taxon>Bacteria</taxon>
        <taxon>Bacillati</taxon>
        <taxon>Bacillota</taxon>
        <taxon>Bacilli</taxon>
        <taxon>Lactobacillales</taxon>
        <taxon>Lactobacillaceae</taxon>
        <taxon>Agrilactobacillus</taxon>
    </lineage>
</organism>
<dbReference type="Gene3D" id="1.20.1250.20">
    <property type="entry name" value="MFS general substrate transporter like domains"/>
    <property type="match status" value="1"/>
</dbReference>
<feature type="transmembrane region" description="Helical" evidence="6">
    <location>
        <begin position="137"/>
        <end position="159"/>
    </location>
</feature>
<dbReference type="PROSITE" id="PS00217">
    <property type="entry name" value="SUGAR_TRANSPORT_2"/>
    <property type="match status" value="1"/>
</dbReference>
<feature type="transmembrane region" description="Helical" evidence="6">
    <location>
        <begin position="78"/>
        <end position="98"/>
    </location>
</feature>
<feature type="transmembrane region" description="Helical" evidence="6">
    <location>
        <begin position="261"/>
        <end position="279"/>
    </location>
</feature>
<evidence type="ECO:0000313" key="9">
    <source>
        <dbReference type="Proteomes" id="UP001597267"/>
    </source>
</evidence>
<dbReference type="PROSITE" id="PS50850">
    <property type="entry name" value="MFS"/>
    <property type="match status" value="1"/>
</dbReference>
<evidence type="ECO:0000256" key="4">
    <source>
        <dbReference type="ARBA" id="ARBA00022989"/>
    </source>
</evidence>
<evidence type="ECO:0000256" key="3">
    <source>
        <dbReference type="ARBA" id="ARBA00022692"/>
    </source>
</evidence>
<accession>A0ABW4J969</accession>
<gene>
    <name evidence="8" type="ORF">ACFQ5M_07705</name>
</gene>
<feature type="domain" description="Major facilitator superfamily (MFS) profile" evidence="7">
    <location>
        <begin position="11"/>
        <end position="405"/>
    </location>
</feature>
<dbReference type="CDD" id="cd17316">
    <property type="entry name" value="MFS_SV2_like"/>
    <property type="match status" value="1"/>
</dbReference>
<dbReference type="RefSeq" id="WP_125715109.1">
    <property type="nucleotide sequence ID" value="NZ_JBHTOP010000022.1"/>
</dbReference>
<dbReference type="InterPro" id="IPR005829">
    <property type="entry name" value="Sugar_transporter_CS"/>
</dbReference>
<keyword evidence="9" id="KW-1185">Reference proteome</keyword>
<feature type="transmembrane region" description="Helical" evidence="6">
    <location>
        <begin position="291"/>
        <end position="309"/>
    </location>
</feature>
<feature type="transmembrane region" description="Helical" evidence="6">
    <location>
        <begin position="379"/>
        <end position="400"/>
    </location>
</feature>
<comment type="subcellular location">
    <subcellularLocation>
        <location evidence="1">Cell membrane</location>
        <topology evidence="1">Multi-pass membrane protein</topology>
    </subcellularLocation>
</comment>
<reference evidence="9" key="1">
    <citation type="journal article" date="2019" name="Int. J. Syst. Evol. Microbiol.">
        <title>The Global Catalogue of Microorganisms (GCM) 10K type strain sequencing project: providing services to taxonomists for standard genome sequencing and annotation.</title>
        <authorList>
            <consortium name="The Broad Institute Genomics Platform"/>
            <consortium name="The Broad Institute Genome Sequencing Center for Infectious Disease"/>
            <person name="Wu L."/>
            <person name="Ma J."/>
        </authorList>
    </citation>
    <scope>NUCLEOTIDE SEQUENCE [LARGE SCALE GENOMIC DNA]</scope>
    <source>
        <strain evidence="9">CCM 8896</strain>
    </source>
</reference>
<keyword evidence="2" id="KW-0813">Transport</keyword>
<keyword evidence="4 6" id="KW-1133">Transmembrane helix</keyword>
<evidence type="ECO:0000256" key="1">
    <source>
        <dbReference type="ARBA" id="ARBA00004651"/>
    </source>
</evidence>
<proteinExistence type="predicted"/>
<keyword evidence="3 6" id="KW-0812">Transmembrane</keyword>
<comment type="caution">
    <text evidence="8">The sequence shown here is derived from an EMBL/GenBank/DDBJ whole genome shotgun (WGS) entry which is preliminary data.</text>
</comment>
<evidence type="ECO:0000256" key="5">
    <source>
        <dbReference type="ARBA" id="ARBA00023136"/>
    </source>
</evidence>
<feature type="transmembrane region" description="Helical" evidence="6">
    <location>
        <begin position="223"/>
        <end position="249"/>
    </location>
</feature>
<dbReference type="InterPro" id="IPR005828">
    <property type="entry name" value="MFS_sugar_transport-like"/>
</dbReference>
<dbReference type="InterPro" id="IPR020846">
    <property type="entry name" value="MFS_dom"/>
</dbReference>
<evidence type="ECO:0000259" key="7">
    <source>
        <dbReference type="PROSITE" id="PS50850"/>
    </source>
</evidence>
<evidence type="ECO:0000256" key="2">
    <source>
        <dbReference type="ARBA" id="ARBA00022448"/>
    </source>
</evidence>
<name>A0ABW4J969_9LACO</name>
<feature type="transmembrane region" description="Helical" evidence="6">
    <location>
        <begin position="321"/>
        <end position="343"/>
    </location>
</feature>
<dbReference type="Proteomes" id="UP001597267">
    <property type="component" value="Unassembled WGS sequence"/>
</dbReference>
<dbReference type="PANTHER" id="PTHR23508:SF10">
    <property type="entry name" value="CARBOXYLIC ACID TRANSPORTER PROTEIN HOMOLOG"/>
    <property type="match status" value="1"/>
</dbReference>
<sequence length="426" mass="46810">MGEVKTSKRVETLAISLSNFLDAGAIVAGASGLTLWEKYLQLDNSALGLLGAVSANGFGAAVGALIGGRLSDKYGRKFIYKYDLILYMIGVALVAVSLNFQMLLGGYILTGIAVGAVVPASWSYLGEQAPAGKRCANIGWGQFSWGFAPMMIFLLAIFLNQLGLLGSRIMFGLLFVVALITWILQQRVEESKAWEAQKEKEKAAGFKRAPIREIFTIKANRNAFILSSGIYVTWALVAGLQGYFLPFVFEKIGHLSNTESNLLNALIWFLTIIFTYIIFIRKGDVWNRKIVFTIGCVLQVAAWLVLIFAPMGWASLIIFDVLWGISAGFSAQCFFALWSVELFKTEYRGEVQGIIFFLVRAGVGLISLVFPIMLDSMGFMFTGIILIGFLVIQLIIGAILTPETRGKSIQEIEAERYNSSESRQAG</sequence>
<feature type="transmembrane region" description="Helical" evidence="6">
    <location>
        <begin position="104"/>
        <end position="125"/>
    </location>
</feature>
<dbReference type="Pfam" id="PF00083">
    <property type="entry name" value="Sugar_tr"/>
    <property type="match status" value="1"/>
</dbReference>